<feature type="region of interest" description="Disordered" evidence="1">
    <location>
        <begin position="255"/>
        <end position="285"/>
    </location>
</feature>
<evidence type="ECO:0000313" key="4">
    <source>
        <dbReference type="Proteomes" id="UP000502823"/>
    </source>
</evidence>
<dbReference type="Proteomes" id="UP000502823">
    <property type="component" value="Unassembled WGS sequence"/>
</dbReference>
<dbReference type="EMBL" id="BLKM01011323">
    <property type="protein sequence ID" value="GFG32769.1"/>
    <property type="molecule type" value="Genomic_DNA"/>
</dbReference>
<feature type="domain" description="ISXO2-like transposase" evidence="2">
    <location>
        <begin position="147"/>
        <end position="261"/>
    </location>
</feature>
<dbReference type="InterPro" id="IPR024445">
    <property type="entry name" value="Tnp_ISXO2-like"/>
</dbReference>
<sequence>MVDAITTIVKECQRRLINMPYVPATTYGRAALGKEGVANESFHTFLFSDKEVGVQLLKDVGLLRSKVTCNTCGRDMTWYAEPNRKDGFRWAMSEEDTCFRYDPHDIVRRVPAHIIQQEHQFSTKTINDWCQFCREAMLVYLEGCSEKIGGPNKTVEIDESKFGRRKYHRGHPVKGQWVFGGVECESGKTFLVPVPDRTADTVMDVLTAWTEPGTSIISDCWPAYTVTRTKQSTIPSALFTCAPAYILTPMKARGGTSRRFSTPTTGRLITSTAQPNTCSTPHAGR</sequence>
<keyword evidence="4" id="KW-1185">Reference proteome</keyword>
<feature type="compositionally biased region" description="Polar residues" evidence="1">
    <location>
        <begin position="258"/>
        <end position="285"/>
    </location>
</feature>
<name>A0A6L2PJP9_COPFO</name>
<accession>A0A6L2PJP9</accession>
<evidence type="ECO:0000313" key="3">
    <source>
        <dbReference type="EMBL" id="GFG32769.1"/>
    </source>
</evidence>
<evidence type="ECO:0000256" key="1">
    <source>
        <dbReference type="SAM" id="MobiDB-lite"/>
    </source>
</evidence>
<gene>
    <name evidence="3" type="ORF">Cfor_10343</name>
</gene>
<reference evidence="4" key="1">
    <citation type="submission" date="2020-01" db="EMBL/GenBank/DDBJ databases">
        <title>Draft genome sequence of the Termite Coptotermes fromosanus.</title>
        <authorList>
            <person name="Itakura S."/>
            <person name="Yosikawa Y."/>
            <person name="Umezawa K."/>
        </authorList>
    </citation>
    <scope>NUCLEOTIDE SEQUENCE [LARGE SCALE GENOMIC DNA]</scope>
</reference>
<comment type="caution">
    <text evidence="3">The sequence shown here is derived from an EMBL/GenBank/DDBJ whole genome shotgun (WGS) entry which is preliminary data.</text>
</comment>
<dbReference type="AlphaFoldDB" id="A0A6L2PJP9"/>
<dbReference type="PANTHER" id="PTHR47163:SF2">
    <property type="entry name" value="SI:DKEY-17M8.2"/>
    <property type="match status" value="1"/>
</dbReference>
<dbReference type="OrthoDB" id="10052789at2759"/>
<dbReference type="InterPro" id="IPR053164">
    <property type="entry name" value="IS1016-like_transposase"/>
</dbReference>
<organism evidence="3 4">
    <name type="scientific">Coptotermes formosanus</name>
    <name type="common">Formosan subterranean termite</name>
    <dbReference type="NCBI Taxonomy" id="36987"/>
    <lineage>
        <taxon>Eukaryota</taxon>
        <taxon>Metazoa</taxon>
        <taxon>Ecdysozoa</taxon>
        <taxon>Arthropoda</taxon>
        <taxon>Hexapoda</taxon>
        <taxon>Insecta</taxon>
        <taxon>Pterygota</taxon>
        <taxon>Neoptera</taxon>
        <taxon>Polyneoptera</taxon>
        <taxon>Dictyoptera</taxon>
        <taxon>Blattodea</taxon>
        <taxon>Blattoidea</taxon>
        <taxon>Termitoidae</taxon>
        <taxon>Rhinotermitidae</taxon>
        <taxon>Coptotermes</taxon>
    </lineage>
</organism>
<evidence type="ECO:0000259" key="2">
    <source>
        <dbReference type="SMART" id="SM01126"/>
    </source>
</evidence>
<protein>
    <recommendedName>
        <fullName evidence="2">ISXO2-like transposase domain-containing protein</fullName>
    </recommendedName>
</protein>
<dbReference type="SMART" id="SM01126">
    <property type="entry name" value="DDE_Tnp_IS1595"/>
    <property type="match status" value="1"/>
</dbReference>
<dbReference type="InParanoid" id="A0A6L2PJP9"/>
<proteinExistence type="predicted"/>
<dbReference type="PANTHER" id="PTHR47163">
    <property type="entry name" value="DDE_TNP_IS1595 DOMAIN-CONTAINING PROTEIN"/>
    <property type="match status" value="1"/>
</dbReference>